<dbReference type="InterPro" id="IPR017926">
    <property type="entry name" value="GATASE"/>
</dbReference>
<name>A0A6N7F016_9GAMM</name>
<evidence type="ECO:0000259" key="2">
    <source>
        <dbReference type="Pfam" id="PF00117"/>
    </source>
</evidence>
<dbReference type="InterPro" id="IPR006221">
    <property type="entry name" value="TrpG/PapA_dom"/>
</dbReference>
<dbReference type="FunCoup" id="A0A6N7F016">
    <property type="interactions" value="231"/>
</dbReference>
<dbReference type="GO" id="GO:0000162">
    <property type="term" value="P:L-tryptophan biosynthetic process"/>
    <property type="evidence" value="ECO:0007669"/>
    <property type="project" value="TreeGrafter"/>
</dbReference>
<dbReference type="PANTHER" id="PTHR43418">
    <property type="entry name" value="MULTIFUNCTIONAL TRYPTOPHAN BIOSYNTHESIS PROTEIN-RELATED"/>
    <property type="match status" value="1"/>
</dbReference>
<dbReference type="Gene3D" id="3.40.50.880">
    <property type="match status" value="1"/>
</dbReference>
<dbReference type="GO" id="GO:0005829">
    <property type="term" value="C:cytosol"/>
    <property type="evidence" value="ECO:0007669"/>
    <property type="project" value="TreeGrafter"/>
</dbReference>
<evidence type="ECO:0000256" key="1">
    <source>
        <dbReference type="ARBA" id="ARBA00022962"/>
    </source>
</evidence>
<dbReference type="EC" id="4.1.3.27" evidence="3"/>
<gene>
    <name evidence="3" type="ORF">GCU85_09550</name>
</gene>
<evidence type="ECO:0000313" key="3">
    <source>
        <dbReference type="EMBL" id="MPV86969.1"/>
    </source>
</evidence>
<dbReference type="GO" id="GO:0004049">
    <property type="term" value="F:anthranilate synthase activity"/>
    <property type="evidence" value="ECO:0007669"/>
    <property type="project" value="UniProtKB-EC"/>
</dbReference>
<evidence type="ECO:0000313" key="4">
    <source>
        <dbReference type="Proteomes" id="UP000471298"/>
    </source>
</evidence>
<dbReference type="AlphaFoldDB" id="A0A6N7F016"/>
<dbReference type="EMBL" id="WHNW01000015">
    <property type="protein sequence ID" value="MPV86969.1"/>
    <property type="molecule type" value="Genomic_DNA"/>
</dbReference>
<accession>A0A6N7F016</accession>
<sequence length="197" mass="21862">MAQPKLLMIDNYDSFVYNLVQYFSELGCEVVVARNDQITVEAIRSLDPRWIVLSPGPRTPNEAGVCLSIVQQLSDEYPILGVCLGHQTIAQAFGGDIVHAKHIMHGKVSQVYHNGDGLYQGIESPVCVTRYHSLVVAPQSMPACLDVTGYVLDEHGELEEVMSFCHKSKPIYGVQFHPESIMTESGHQMLNNFLSLT</sequence>
<dbReference type="PANTHER" id="PTHR43418:SF4">
    <property type="entry name" value="MULTIFUNCTIONAL TRYPTOPHAN BIOSYNTHESIS PROTEIN"/>
    <property type="match status" value="1"/>
</dbReference>
<dbReference type="FunFam" id="3.40.50.880:FF:000003">
    <property type="entry name" value="Anthranilate synthase component II"/>
    <property type="match status" value="1"/>
</dbReference>
<organism evidence="3 4">
    <name type="scientific">Ostreibacterium oceani</name>
    <dbReference type="NCBI Taxonomy" id="2654998"/>
    <lineage>
        <taxon>Bacteria</taxon>
        <taxon>Pseudomonadati</taxon>
        <taxon>Pseudomonadota</taxon>
        <taxon>Gammaproteobacteria</taxon>
        <taxon>Cardiobacteriales</taxon>
        <taxon>Ostreibacteriaceae</taxon>
        <taxon>Ostreibacterium</taxon>
    </lineage>
</organism>
<dbReference type="SUPFAM" id="SSF52317">
    <property type="entry name" value="Class I glutamine amidotransferase-like"/>
    <property type="match status" value="1"/>
</dbReference>
<protein>
    <submittedName>
        <fullName evidence="3">Anthranilate/aminodeoxychorismate synthase component II</fullName>
        <ecNumber evidence="3">4.1.3.27</ecNumber>
    </submittedName>
</protein>
<dbReference type="InterPro" id="IPR050472">
    <property type="entry name" value="Anth_synth/Amidotransfase"/>
</dbReference>
<proteinExistence type="predicted"/>
<keyword evidence="3" id="KW-0456">Lyase</keyword>
<dbReference type="PRINTS" id="PR00096">
    <property type="entry name" value="GATASE"/>
</dbReference>
<dbReference type="NCBIfam" id="TIGR00566">
    <property type="entry name" value="trpG_papA"/>
    <property type="match status" value="1"/>
</dbReference>
<dbReference type="Proteomes" id="UP000471298">
    <property type="component" value="Unassembled WGS sequence"/>
</dbReference>
<comment type="caution">
    <text evidence="3">The sequence shown here is derived from an EMBL/GenBank/DDBJ whole genome shotgun (WGS) entry which is preliminary data.</text>
</comment>
<dbReference type="InParanoid" id="A0A6N7F016"/>
<keyword evidence="1" id="KW-0315">Glutamine amidotransferase</keyword>
<feature type="domain" description="Glutamine amidotransferase" evidence="2">
    <location>
        <begin position="7"/>
        <end position="194"/>
    </location>
</feature>
<reference evidence="3 4" key="1">
    <citation type="submission" date="2019-10" db="EMBL/GenBank/DDBJ databases">
        <title>Cardiobacteriales fam. a chemoheterotrophic member of the order Cardiobacteriales, and proposal of Cardiobacteriales fam. nov.</title>
        <authorList>
            <person name="Wang C."/>
        </authorList>
    </citation>
    <scope>NUCLEOTIDE SEQUENCE [LARGE SCALE GENOMIC DNA]</scope>
    <source>
        <strain evidence="3 4">ML27</strain>
    </source>
</reference>
<dbReference type="RefSeq" id="WP_152810959.1">
    <property type="nucleotide sequence ID" value="NZ_WHNW01000015.1"/>
</dbReference>
<dbReference type="Pfam" id="PF00117">
    <property type="entry name" value="GATase"/>
    <property type="match status" value="1"/>
</dbReference>
<keyword evidence="4" id="KW-1185">Reference proteome</keyword>
<dbReference type="CDD" id="cd01743">
    <property type="entry name" value="GATase1_Anthranilate_Synthase"/>
    <property type="match status" value="1"/>
</dbReference>
<dbReference type="PROSITE" id="PS51273">
    <property type="entry name" value="GATASE_TYPE_1"/>
    <property type="match status" value="1"/>
</dbReference>
<dbReference type="PRINTS" id="PR00099">
    <property type="entry name" value="CPSGATASE"/>
</dbReference>
<dbReference type="InterPro" id="IPR029062">
    <property type="entry name" value="Class_I_gatase-like"/>
</dbReference>
<dbReference type="PRINTS" id="PR00097">
    <property type="entry name" value="ANTSNTHASEII"/>
</dbReference>